<protein>
    <recommendedName>
        <fullName evidence="1">HTH cro/C1-type domain-containing protein</fullName>
    </recommendedName>
</protein>
<dbReference type="InterPro" id="IPR010982">
    <property type="entry name" value="Lambda_DNA-bd_dom_sf"/>
</dbReference>
<dbReference type="OrthoDB" id="2735991at2"/>
<dbReference type="RefSeq" id="WP_020816294.1">
    <property type="nucleotide sequence ID" value="NZ_ATAY01000069.1"/>
</dbReference>
<feature type="domain" description="HTH cro/C1-type" evidence="1">
    <location>
        <begin position="5"/>
        <end position="59"/>
    </location>
</feature>
<name>U4QZF8_9FIRM</name>
<dbReference type="STRING" id="1330534.L323_14170"/>
<dbReference type="CDD" id="cd00093">
    <property type="entry name" value="HTH_XRE"/>
    <property type="match status" value="1"/>
</dbReference>
<dbReference type="Proteomes" id="UP000016860">
    <property type="component" value="Unassembled WGS sequence"/>
</dbReference>
<reference evidence="2 3" key="1">
    <citation type="journal article" date="2013" name="Genome Announc.">
        <title>Draft Genome Sequence of the Cellulolytic Bacterium Clostridium papyrosolvens C7 (ATCC 700395).</title>
        <authorList>
            <person name="Zepeda V."/>
            <person name="Dassa B."/>
            <person name="Borovok I."/>
            <person name="Lamed R."/>
            <person name="Bayer E.A."/>
            <person name="Cate J.H."/>
        </authorList>
    </citation>
    <scope>NUCLEOTIDE SEQUENCE [LARGE SCALE GENOMIC DNA]</scope>
    <source>
        <strain evidence="2 3">C7</strain>
    </source>
</reference>
<dbReference type="EMBL" id="ATAY01000069">
    <property type="protein sequence ID" value="EPR10259.1"/>
    <property type="molecule type" value="Genomic_DNA"/>
</dbReference>
<organism evidence="2 3">
    <name type="scientific">Ruminiclostridium papyrosolvens C7</name>
    <dbReference type="NCBI Taxonomy" id="1330534"/>
    <lineage>
        <taxon>Bacteria</taxon>
        <taxon>Bacillati</taxon>
        <taxon>Bacillota</taxon>
        <taxon>Clostridia</taxon>
        <taxon>Eubacteriales</taxon>
        <taxon>Oscillospiraceae</taxon>
        <taxon>Ruminiclostridium</taxon>
    </lineage>
</organism>
<dbReference type="GO" id="GO:0003677">
    <property type="term" value="F:DNA binding"/>
    <property type="evidence" value="ECO:0007669"/>
    <property type="project" value="InterPro"/>
</dbReference>
<dbReference type="InterPro" id="IPR001387">
    <property type="entry name" value="Cro/C1-type_HTH"/>
</dbReference>
<accession>U4QZF8</accession>
<gene>
    <name evidence="2" type="ORF">L323_14170</name>
</gene>
<evidence type="ECO:0000313" key="2">
    <source>
        <dbReference type="EMBL" id="EPR10259.1"/>
    </source>
</evidence>
<sequence>MNERLKIIRQELGLSQESFGNSINLSRSHIASLENGLRELTDRTISDICRIYNVNENWLRTGKDKMFIQLDREEELSKWAGSLVSPNNDNEFMKKFVYVLSKLDVDDWKVLEKIVTLMAEDKDKG</sequence>
<evidence type="ECO:0000259" key="1">
    <source>
        <dbReference type="PROSITE" id="PS50943"/>
    </source>
</evidence>
<comment type="caution">
    <text evidence="2">The sequence shown here is derived from an EMBL/GenBank/DDBJ whole genome shotgun (WGS) entry which is preliminary data.</text>
</comment>
<evidence type="ECO:0000313" key="3">
    <source>
        <dbReference type="Proteomes" id="UP000016860"/>
    </source>
</evidence>
<dbReference type="SMART" id="SM00530">
    <property type="entry name" value="HTH_XRE"/>
    <property type="match status" value="1"/>
</dbReference>
<proteinExistence type="predicted"/>
<dbReference type="Pfam" id="PF01381">
    <property type="entry name" value="HTH_3"/>
    <property type="match status" value="1"/>
</dbReference>
<dbReference type="Gene3D" id="1.10.260.40">
    <property type="entry name" value="lambda repressor-like DNA-binding domains"/>
    <property type="match status" value="1"/>
</dbReference>
<dbReference type="AlphaFoldDB" id="U4QZF8"/>
<dbReference type="PROSITE" id="PS50943">
    <property type="entry name" value="HTH_CROC1"/>
    <property type="match status" value="1"/>
</dbReference>
<dbReference type="PATRIC" id="fig|1330534.3.peg.2809"/>
<dbReference type="SUPFAM" id="SSF47413">
    <property type="entry name" value="lambda repressor-like DNA-binding domains"/>
    <property type="match status" value="1"/>
</dbReference>